<reference evidence="2" key="2">
    <citation type="submission" date="2023-05" db="EMBL/GenBank/DDBJ databases">
        <authorList>
            <consortium name="Lawrence Berkeley National Laboratory"/>
            <person name="Steindorff A."/>
            <person name="Hensen N."/>
            <person name="Bonometti L."/>
            <person name="Westerberg I."/>
            <person name="Brannstrom I.O."/>
            <person name="Guillou S."/>
            <person name="Cros-Aarteil S."/>
            <person name="Calhoun S."/>
            <person name="Haridas S."/>
            <person name="Kuo A."/>
            <person name="Mondo S."/>
            <person name="Pangilinan J."/>
            <person name="Riley R."/>
            <person name="Labutti K."/>
            <person name="Andreopoulos B."/>
            <person name="Lipzen A."/>
            <person name="Chen C."/>
            <person name="Yanf M."/>
            <person name="Daum C."/>
            <person name="Ng V."/>
            <person name="Clum A."/>
            <person name="Ohm R."/>
            <person name="Martin F."/>
            <person name="Silar P."/>
            <person name="Natvig D."/>
            <person name="Lalanne C."/>
            <person name="Gautier V."/>
            <person name="Ament-Velasquez S.L."/>
            <person name="Kruys A."/>
            <person name="Hutchinson M.I."/>
            <person name="Powell A.J."/>
            <person name="Barry K."/>
            <person name="Miller A.N."/>
            <person name="Grigoriev I.V."/>
            <person name="Debuchy R."/>
            <person name="Gladieux P."/>
            <person name="Thoren M.H."/>
            <person name="Johannesson H."/>
        </authorList>
    </citation>
    <scope>NUCLEOTIDE SEQUENCE</scope>
    <source>
        <strain evidence="2">CBS 141.50</strain>
    </source>
</reference>
<accession>A0AAN6V776</accession>
<reference evidence="2" key="1">
    <citation type="journal article" date="2023" name="Mol. Phylogenet. Evol.">
        <title>Genome-scale phylogeny and comparative genomics of the fungal order Sordariales.</title>
        <authorList>
            <person name="Hensen N."/>
            <person name="Bonometti L."/>
            <person name="Westerberg I."/>
            <person name="Brannstrom I.O."/>
            <person name="Guillou S."/>
            <person name="Cros-Aarteil S."/>
            <person name="Calhoun S."/>
            <person name="Haridas S."/>
            <person name="Kuo A."/>
            <person name="Mondo S."/>
            <person name="Pangilinan J."/>
            <person name="Riley R."/>
            <person name="LaButti K."/>
            <person name="Andreopoulos B."/>
            <person name="Lipzen A."/>
            <person name="Chen C."/>
            <person name="Yan M."/>
            <person name="Daum C."/>
            <person name="Ng V."/>
            <person name="Clum A."/>
            <person name="Steindorff A."/>
            <person name="Ohm R.A."/>
            <person name="Martin F."/>
            <person name="Silar P."/>
            <person name="Natvig D.O."/>
            <person name="Lalanne C."/>
            <person name="Gautier V."/>
            <person name="Ament-Velasquez S.L."/>
            <person name="Kruys A."/>
            <person name="Hutchinson M.I."/>
            <person name="Powell A.J."/>
            <person name="Barry K."/>
            <person name="Miller A.N."/>
            <person name="Grigoriev I.V."/>
            <person name="Debuchy R."/>
            <person name="Gladieux P."/>
            <person name="Hiltunen Thoren M."/>
            <person name="Johannesson H."/>
        </authorList>
    </citation>
    <scope>NUCLEOTIDE SEQUENCE</scope>
    <source>
        <strain evidence="2">CBS 141.50</strain>
    </source>
</reference>
<feature type="region of interest" description="Disordered" evidence="1">
    <location>
        <begin position="256"/>
        <end position="280"/>
    </location>
</feature>
<protein>
    <submittedName>
        <fullName evidence="2">Uncharacterized protein</fullName>
    </submittedName>
</protein>
<dbReference type="RefSeq" id="XP_062639514.1">
    <property type="nucleotide sequence ID" value="XM_062779760.1"/>
</dbReference>
<proteinExistence type="predicted"/>
<dbReference type="EMBL" id="MU853563">
    <property type="protein sequence ID" value="KAK4146143.1"/>
    <property type="molecule type" value="Genomic_DNA"/>
</dbReference>
<comment type="caution">
    <text evidence="2">The sequence shown here is derived from an EMBL/GenBank/DDBJ whole genome shotgun (WGS) entry which is preliminary data.</text>
</comment>
<feature type="compositionally biased region" description="Polar residues" evidence="1">
    <location>
        <begin position="268"/>
        <end position="280"/>
    </location>
</feature>
<dbReference type="AlphaFoldDB" id="A0AAN6V776"/>
<feature type="compositionally biased region" description="Basic and acidic residues" evidence="1">
    <location>
        <begin position="256"/>
        <end position="267"/>
    </location>
</feature>
<dbReference type="PANTHER" id="PTHR41390">
    <property type="entry name" value="CHROMOSOME 7, WHOLE GENOME SHOTGUN SEQUENCE"/>
    <property type="match status" value="1"/>
</dbReference>
<evidence type="ECO:0000256" key="1">
    <source>
        <dbReference type="SAM" id="MobiDB-lite"/>
    </source>
</evidence>
<dbReference type="GeneID" id="87816373"/>
<dbReference type="Proteomes" id="UP001302676">
    <property type="component" value="Unassembled WGS sequence"/>
</dbReference>
<dbReference type="PANTHER" id="PTHR41390:SF1">
    <property type="entry name" value="NADH-UBIQUINONE OXIDOREDUCTASE 213 KDA SUBUNIT"/>
    <property type="match status" value="1"/>
</dbReference>
<feature type="compositionally biased region" description="Low complexity" evidence="1">
    <location>
        <begin position="15"/>
        <end position="25"/>
    </location>
</feature>
<organism evidence="2 3">
    <name type="scientific">Dichotomopilus funicola</name>
    <dbReference type="NCBI Taxonomy" id="1934379"/>
    <lineage>
        <taxon>Eukaryota</taxon>
        <taxon>Fungi</taxon>
        <taxon>Dikarya</taxon>
        <taxon>Ascomycota</taxon>
        <taxon>Pezizomycotina</taxon>
        <taxon>Sordariomycetes</taxon>
        <taxon>Sordariomycetidae</taxon>
        <taxon>Sordariales</taxon>
        <taxon>Chaetomiaceae</taxon>
        <taxon>Dichotomopilus</taxon>
    </lineage>
</organism>
<keyword evidence="3" id="KW-1185">Reference proteome</keyword>
<feature type="region of interest" description="Disordered" evidence="1">
    <location>
        <begin position="1"/>
        <end position="62"/>
    </location>
</feature>
<evidence type="ECO:0000313" key="2">
    <source>
        <dbReference type="EMBL" id="KAK4146143.1"/>
    </source>
</evidence>
<gene>
    <name evidence="2" type="ORF">C8A04DRAFT_25953</name>
</gene>
<feature type="compositionally biased region" description="Pro residues" evidence="1">
    <location>
        <begin position="26"/>
        <end position="39"/>
    </location>
</feature>
<evidence type="ECO:0000313" key="3">
    <source>
        <dbReference type="Proteomes" id="UP001302676"/>
    </source>
</evidence>
<sequence>MKRIVFPGSGTEDNQTPVQTPVQTPTQPPPTQRSPTPPPTHKDEPPQTPRPPATPKDETTQTAKPLTLASQQLSLTEIVVPSLKIGATTGTCGLFVGATAGIIRNAPVGFFSLFSAGQWFVLGSTFYGGRLSALQYFGPGEPVPRDKVKASAMGGAFAGFCSGWIRGPRNVIPGMICFSSLGAVGQALLNWRAARRERLAKEPQKETLLQWLNPIKPLSDEDYEKILEEKLLKVDVEIALIEDRIKELLDDDREKKAKAKAAAEAEAQRNQTPSSEQDGA</sequence>
<name>A0AAN6V776_9PEZI</name>